<protein>
    <submittedName>
        <fullName evidence="1">Uncharacterized protein</fullName>
    </submittedName>
</protein>
<gene>
    <name evidence="1" type="ORF">KUTeg_022971</name>
</gene>
<dbReference type="EMBL" id="JARBDR010000921">
    <property type="protein sequence ID" value="KAJ8298911.1"/>
    <property type="molecule type" value="Genomic_DNA"/>
</dbReference>
<evidence type="ECO:0000313" key="2">
    <source>
        <dbReference type="Proteomes" id="UP001217089"/>
    </source>
</evidence>
<accession>A0ABQ9E0A7</accession>
<keyword evidence="2" id="KW-1185">Reference proteome</keyword>
<evidence type="ECO:0000313" key="1">
    <source>
        <dbReference type="EMBL" id="KAJ8298911.1"/>
    </source>
</evidence>
<sequence length="136" mass="15449">MSLKVEMFLFKSLGNISLPLMKTKQILPEELLIHAPSEKEIVVAGGFDNEQEVRSSVPTRDLSELSASHEEADTRIILQAINAQTNSVVVSATDTDAIYFHFKRVHYQTCVWKQTVLLYPFFQIPVLWVGKETILE</sequence>
<proteinExistence type="predicted"/>
<dbReference type="Proteomes" id="UP001217089">
    <property type="component" value="Unassembled WGS sequence"/>
</dbReference>
<comment type="caution">
    <text evidence="1">The sequence shown here is derived from an EMBL/GenBank/DDBJ whole genome shotgun (WGS) entry which is preliminary data.</text>
</comment>
<reference evidence="1 2" key="1">
    <citation type="submission" date="2022-12" db="EMBL/GenBank/DDBJ databases">
        <title>Chromosome-level genome of Tegillarca granosa.</title>
        <authorList>
            <person name="Kim J."/>
        </authorList>
    </citation>
    <scope>NUCLEOTIDE SEQUENCE [LARGE SCALE GENOMIC DNA]</scope>
    <source>
        <strain evidence="1">Teg-2019</strain>
        <tissue evidence="1">Adductor muscle</tissue>
    </source>
</reference>
<name>A0ABQ9E0A7_TEGGR</name>
<organism evidence="1 2">
    <name type="scientific">Tegillarca granosa</name>
    <name type="common">Malaysian cockle</name>
    <name type="synonym">Anadara granosa</name>
    <dbReference type="NCBI Taxonomy" id="220873"/>
    <lineage>
        <taxon>Eukaryota</taxon>
        <taxon>Metazoa</taxon>
        <taxon>Spiralia</taxon>
        <taxon>Lophotrochozoa</taxon>
        <taxon>Mollusca</taxon>
        <taxon>Bivalvia</taxon>
        <taxon>Autobranchia</taxon>
        <taxon>Pteriomorphia</taxon>
        <taxon>Arcoida</taxon>
        <taxon>Arcoidea</taxon>
        <taxon>Arcidae</taxon>
        <taxon>Tegillarca</taxon>
    </lineage>
</organism>